<dbReference type="InterPro" id="IPR006016">
    <property type="entry name" value="UspA"/>
</dbReference>
<dbReference type="InterPro" id="IPR014729">
    <property type="entry name" value="Rossmann-like_a/b/a_fold"/>
</dbReference>
<evidence type="ECO:0000256" key="1">
    <source>
        <dbReference type="ARBA" id="ARBA00008791"/>
    </source>
</evidence>
<feature type="region of interest" description="Disordered" evidence="2">
    <location>
        <begin position="266"/>
        <end position="286"/>
    </location>
</feature>
<proteinExistence type="inferred from homology"/>
<dbReference type="RefSeq" id="WP_117226519.1">
    <property type="nucleotide sequence ID" value="NZ_CP061725.1"/>
</dbReference>
<name>A0A372G3L8_9ACTN</name>
<evidence type="ECO:0000313" key="5">
    <source>
        <dbReference type="Proteomes" id="UP000262621"/>
    </source>
</evidence>
<dbReference type="Proteomes" id="UP000262621">
    <property type="component" value="Unassembled WGS sequence"/>
</dbReference>
<keyword evidence="5" id="KW-1185">Reference proteome</keyword>
<dbReference type="InterPro" id="IPR006015">
    <property type="entry name" value="Universal_stress_UspA"/>
</dbReference>
<dbReference type="PANTHER" id="PTHR46268:SF6">
    <property type="entry name" value="UNIVERSAL STRESS PROTEIN UP12"/>
    <property type="match status" value="1"/>
</dbReference>
<dbReference type="Pfam" id="PF00582">
    <property type="entry name" value="Usp"/>
    <property type="match status" value="2"/>
</dbReference>
<dbReference type="PANTHER" id="PTHR46268">
    <property type="entry name" value="STRESS RESPONSE PROTEIN NHAX"/>
    <property type="match status" value="1"/>
</dbReference>
<gene>
    <name evidence="4" type="ORF">D0Q02_03490</name>
</gene>
<comment type="similarity">
    <text evidence="1">Belongs to the universal stress protein A family.</text>
</comment>
<dbReference type="Gene3D" id="3.40.50.620">
    <property type="entry name" value="HUPs"/>
    <property type="match status" value="2"/>
</dbReference>
<evidence type="ECO:0000256" key="2">
    <source>
        <dbReference type="SAM" id="MobiDB-lite"/>
    </source>
</evidence>
<protein>
    <submittedName>
        <fullName evidence="4">Universal stress protein</fullName>
    </submittedName>
</protein>
<sequence length="286" mass="29144">MAPGSEAPVLVGVGPDDALPVARTAARVAAAHGRALHLLHAFNWAALEAPAVTASRSHAEELLAGATGAANQSEPGVPVSTEIIEGAAVATLVRKSEAAFLVAVGDGGMAHCDRCIPADTPAVQVAARAECPVLVARQEPPPAGPVLVGVDGSASAEITLAWAYACAGRHRSHLLAVWVVESDAAVGEATDRLAALVARHRGAYPDVAVECRVLRGEPGEVLIEQSRAAQLVVVAARGDESWRGMLGAVSQSLLYHAPAPVLVVRGVTGPPTDDGPGHPGGRDQRP</sequence>
<reference evidence="4 5" key="1">
    <citation type="submission" date="2018-08" db="EMBL/GenBank/DDBJ databases">
        <title>Verrucosispora craniellae sp. nov., isolated from a marine sponge in the South China Sea.</title>
        <authorList>
            <person name="Li L."/>
            <person name="Lin H.W."/>
        </authorList>
    </citation>
    <scope>NUCLEOTIDE SEQUENCE [LARGE SCALE GENOMIC DNA]</scope>
    <source>
        <strain evidence="4 5">LHW63014</strain>
    </source>
</reference>
<dbReference type="PRINTS" id="PR01438">
    <property type="entry name" value="UNVRSLSTRESS"/>
</dbReference>
<feature type="domain" description="UspA" evidence="3">
    <location>
        <begin position="9"/>
        <end position="137"/>
    </location>
</feature>
<dbReference type="OrthoDB" id="3404132at2"/>
<dbReference type="AlphaFoldDB" id="A0A372G3L8"/>
<organism evidence="4 5">
    <name type="scientific">Micromonospora craniellae</name>
    <dbReference type="NCBI Taxonomy" id="2294034"/>
    <lineage>
        <taxon>Bacteria</taxon>
        <taxon>Bacillati</taxon>
        <taxon>Actinomycetota</taxon>
        <taxon>Actinomycetes</taxon>
        <taxon>Micromonosporales</taxon>
        <taxon>Micromonosporaceae</taxon>
        <taxon>Micromonospora</taxon>
    </lineage>
</organism>
<evidence type="ECO:0000313" key="4">
    <source>
        <dbReference type="EMBL" id="RFS47641.1"/>
    </source>
</evidence>
<dbReference type="SUPFAM" id="SSF52402">
    <property type="entry name" value="Adenine nucleotide alpha hydrolases-like"/>
    <property type="match status" value="2"/>
</dbReference>
<feature type="domain" description="UspA" evidence="3">
    <location>
        <begin position="145"/>
        <end position="265"/>
    </location>
</feature>
<accession>A0A372G3L8</accession>
<dbReference type="EMBL" id="QVFU01000002">
    <property type="protein sequence ID" value="RFS47641.1"/>
    <property type="molecule type" value="Genomic_DNA"/>
</dbReference>
<evidence type="ECO:0000259" key="3">
    <source>
        <dbReference type="Pfam" id="PF00582"/>
    </source>
</evidence>
<comment type="caution">
    <text evidence="4">The sequence shown here is derived from an EMBL/GenBank/DDBJ whole genome shotgun (WGS) entry which is preliminary data.</text>
</comment>